<dbReference type="eggNOG" id="arCOG03885">
    <property type="taxonomic scope" value="Archaea"/>
</dbReference>
<dbReference type="PaxDb" id="186497-PF0838"/>
<dbReference type="PhylomeDB" id="Q8U2J6"/>
<reference evidence="2 3" key="1">
    <citation type="journal article" date="1999" name="Genetics">
        <title>Divergence of the hyperthermophilic archaea Pyrococcus furiosus and P. horikoshii inferred from complete genomic sequences.</title>
        <authorList>
            <person name="Maeder D.L."/>
            <person name="Weiss R.B."/>
            <person name="Dunn D.M."/>
            <person name="Cherry J.L."/>
            <person name="Gonzalez J.M."/>
            <person name="DiRuggiero J."/>
            <person name="Robb F.T."/>
        </authorList>
    </citation>
    <scope>NUCLEOTIDE SEQUENCE [LARGE SCALE GENOMIC DNA]</scope>
    <source>
        <strain evidence="3">ATCC 43587 / DSM 3638 / JCM 8422 / Vc1</strain>
    </source>
</reference>
<proteinExistence type="predicted"/>
<dbReference type="InterPro" id="IPR018739">
    <property type="entry name" value="DUF2281"/>
</dbReference>
<sequence>MKLTHKFKSFLNQILFGENMQEIEKVLSKLPPELKKEVFDYAEFLLKKYREKKRKGFTFSWEGKVKSELSSVELQHKALEWRT</sequence>
<dbReference type="EMBL" id="AE009950">
    <property type="protein sequence ID" value="AAL80962.1"/>
    <property type="molecule type" value="Genomic_DNA"/>
</dbReference>
<dbReference type="Pfam" id="PF10047">
    <property type="entry name" value="DUF2281"/>
    <property type="match status" value="1"/>
</dbReference>
<evidence type="ECO:0000313" key="3">
    <source>
        <dbReference type="Proteomes" id="UP000001013"/>
    </source>
</evidence>
<dbReference type="STRING" id="186497.PF0838"/>
<name>Q8U2J6_PYRFU</name>
<keyword evidence="3" id="KW-1185">Reference proteome</keyword>
<gene>
    <name evidence="2" type="ordered locus">PF0838</name>
</gene>
<dbReference type="KEGG" id="pfu:PF0838"/>
<evidence type="ECO:0000259" key="1">
    <source>
        <dbReference type="Pfam" id="PF10047"/>
    </source>
</evidence>
<accession>Q8U2J6</accession>
<organism evidence="2 3">
    <name type="scientific">Pyrococcus furiosus (strain ATCC 43587 / DSM 3638 / JCM 8422 / Vc1)</name>
    <dbReference type="NCBI Taxonomy" id="186497"/>
    <lineage>
        <taxon>Archaea</taxon>
        <taxon>Methanobacteriati</taxon>
        <taxon>Methanobacteriota</taxon>
        <taxon>Thermococci</taxon>
        <taxon>Thermococcales</taxon>
        <taxon>Thermococcaceae</taxon>
        <taxon>Pyrococcus</taxon>
    </lineage>
</organism>
<dbReference type="PATRIC" id="fig|186497.12.peg.886"/>
<evidence type="ECO:0000313" key="2">
    <source>
        <dbReference type="EMBL" id="AAL80962.1"/>
    </source>
</evidence>
<protein>
    <recommendedName>
        <fullName evidence="1">DUF2281 domain-containing protein</fullName>
    </recommendedName>
</protein>
<dbReference type="HOGENOM" id="CLU_193462_0_0_2"/>
<dbReference type="Proteomes" id="UP000001013">
    <property type="component" value="Chromosome"/>
</dbReference>
<feature type="domain" description="DUF2281" evidence="1">
    <location>
        <begin position="22"/>
        <end position="77"/>
    </location>
</feature>
<dbReference type="AlphaFoldDB" id="Q8U2J6"/>